<evidence type="ECO:0000313" key="14">
    <source>
        <dbReference type="Proteomes" id="UP000249082"/>
    </source>
</evidence>
<dbReference type="InterPro" id="IPR003594">
    <property type="entry name" value="HATPase_dom"/>
</dbReference>
<comment type="subcellular location">
    <subcellularLocation>
        <location evidence="2">Cell membrane</location>
        <topology evidence="2">Multi-pass membrane protein</topology>
    </subcellularLocation>
</comment>
<evidence type="ECO:0000256" key="1">
    <source>
        <dbReference type="ARBA" id="ARBA00000085"/>
    </source>
</evidence>
<dbReference type="InterPro" id="IPR004358">
    <property type="entry name" value="Sig_transdc_His_kin-like_C"/>
</dbReference>
<evidence type="ECO:0000259" key="11">
    <source>
        <dbReference type="PROSITE" id="PS50109"/>
    </source>
</evidence>
<dbReference type="Gene3D" id="1.10.287.130">
    <property type="match status" value="1"/>
</dbReference>
<evidence type="ECO:0000256" key="6">
    <source>
        <dbReference type="ARBA" id="ARBA00022679"/>
    </source>
</evidence>
<evidence type="ECO:0000256" key="9">
    <source>
        <dbReference type="ARBA" id="ARBA00022840"/>
    </source>
</evidence>
<dbReference type="InterPro" id="IPR003660">
    <property type="entry name" value="HAMP_dom"/>
</dbReference>
<dbReference type="EMBL" id="QFPX01000004">
    <property type="protein sequence ID" value="PZQ56238.1"/>
    <property type="molecule type" value="Genomic_DNA"/>
</dbReference>
<protein>
    <recommendedName>
        <fullName evidence="3">histidine kinase</fullName>
        <ecNumber evidence="3">2.7.13.3</ecNumber>
    </recommendedName>
</protein>
<dbReference type="InterPro" id="IPR003661">
    <property type="entry name" value="HisK_dim/P_dom"/>
</dbReference>
<keyword evidence="9" id="KW-0067">ATP-binding</keyword>
<feature type="domain" description="HAMP" evidence="12">
    <location>
        <begin position="176"/>
        <end position="227"/>
    </location>
</feature>
<dbReference type="SMART" id="SM00304">
    <property type="entry name" value="HAMP"/>
    <property type="match status" value="1"/>
</dbReference>
<organism evidence="13 14">
    <name type="scientific">Novosphingobium pentaromativorans</name>
    <dbReference type="NCBI Taxonomy" id="205844"/>
    <lineage>
        <taxon>Bacteria</taxon>
        <taxon>Pseudomonadati</taxon>
        <taxon>Pseudomonadota</taxon>
        <taxon>Alphaproteobacteria</taxon>
        <taxon>Sphingomonadales</taxon>
        <taxon>Sphingomonadaceae</taxon>
        <taxon>Novosphingobium</taxon>
    </lineage>
</organism>
<proteinExistence type="predicted"/>
<dbReference type="InterPro" id="IPR036097">
    <property type="entry name" value="HisK_dim/P_sf"/>
</dbReference>
<accession>A0A2W5NV71</accession>
<dbReference type="GO" id="GO:0000155">
    <property type="term" value="F:phosphorelay sensor kinase activity"/>
    <property type="evidence" value="ECO:0007669"/>
    <property type="project" value="InterPro"/>
</dbReference>
<evidence type="ECO:0000256" key="5">
    <source>
        <dbReference type="ARBA" id="ARBA00022553"/>
    </source>
</evidence>
<dbReference type="InterPro" id="IPR005467">
    <property type="entry name" value="His_kinase_dom"/>
</dbReference>
<name>A0A2W5NV71_9SPHN</name>
<keyword evidence="6" id="KW-0808">Transferase</keyword>
<reference evidence="13 14" key="1">
    <citation type="submission" date="2017-08" db="EMBL/GenBank/DDBJ databases">
        <title>Infants hospitalized years apart are colonized by the same room-sourced microbial strains.</title>
        <authorList>
            <person name="Brooks B."/>
            <person name="Olm M.R."/>
            <person name="Firek B.A."/>
            <person name="Baker R."/>
            <person name="Thomas B.C."/>
            <person name="Morowitz M.J."/>
            <person name="Banfield J.F."/>
        </authorList>
    </citation>
    <scope>NUCLEOTIDE SEQUENCE [LARGE SCALE GENOMIC DNA]</scope>
    <source>
        <strain evidence="13">S2_005_002_R2_33</strain>
    </source>
</reference>
<comment type="caution">
    <text evidence="13">The sequence shown here is derived from an EMBL/GenBank/DDBJ whole genome shotgun (WGS) entry which is preliminary data.</text>
</comment>
<dbReference type="SUPFAM" id="SSF158472">
    <property type="entry name" value="HAMP domain-like"/>
    <property type="match status" value="1"/>
</dbReference>
<evidence type="ECO:0000313" key="13">
    <source>
        <dbReference type="EMBL" id="PZQ56238.1"/>
    </source>
</evidence>
<dbReference type="Pfam" id="PF02518">
    <property type="entry name" value="HATPase_c"/>
    <property type="match status" value="1"/>
</dbReference>
<dbReference type="PANTHER" id="PTHR44936:SF10">
    <property type="entry name" value="SENSOR PROTEIN RSTB"/>
    <property type="match status" value="1"/>
</dbReference>
<evidence type="ECO:0000256" key="3">
    <source>
        <dbReference type="ARBA" id="ARBA00012438"/>
    </source>
</evidence>
<evidence type="ECO:0000259" key="12">
    <source>
        <dbReference type="PROSITE" id="PS50885"/>
    </source>
</evidence>
<keyword evidence="7" id="KW-0547">Nucleotide-binding</keyword>
<keyword evidence="5" id="KW-0597">Phosphoprotein</keyword>
<dbReference type="GO" id="GO:0005886">
    <property type="term" value="C:plasma membrane"/>
    <property type="evidence" value="ECO:0007669"/>
    <property type="project" value="UniProtKB-SubCell"/>
</dbReference>
<evidence type="ECO:0000256" key="8">
    <source>
        <dbReference type="ARBA" id="ARBA00022777"/>
    </source>
</evidence>
<dbReference type="SUPFAM" id="SSF55874">
    <property type="entry name" value="ATPase domain of HSP90 chaperone/DNA topoisomerase II/histidine kinase"/>
    <property type="match status" value="1"/>
</dbReference>
<feature type="domain" description="Histidine kinase" evidence="11">
    <location>
        <begin position="235"/>
        <end position="430"/>
    </location>
</feature>
<sequence length="430" mass="46922">MARISIPRLAVLAAVVFLALCVAQLIGSLLFYQSIDRQTIRADHARRIAELIVVSDRIHALQPNLAAPIMTTGHLKAEFSPEPAVRGMMDSESLRRIAGQVIEWEPSLATRPLNLATRDASGGKSDLVGSVRLADGKWLNFRSRDITSMWPIALRASVLMLCTALACIAIGLVLLRLLTNPLRRLTQAADAIGHGQQVEIRESGPEDLRNLAHSMNVMQERIARLLEDQARSFEAISHDLRTPLSRQQIATDLIDDPEISEIMQSSIDEMEGLLASLQGYLRAQHLSSEAEKVDLGELVAGVIAPYEDRARLTGAGKAVVESFPEPLALATGALVENAIRFGGRAEVAVRREGADWFIDVEDTGPGIPPSHFEDVLTPFFRLDEARTRDTPGFGLGIPTAHRLMMRFGGQLSFATSPCGGLIARIKVPLM</sequence>
<keyword evidence="4" id="KW-1003">Cell membrane</keyword>
<dbReference type="PANTHER" id="PTHR44936">
    <property type="entry name" value="SENSOR PROTEIN CREC"/>
    <property type="match status" value="1"/>
</dbReference>
<evidence type="ECO:0000256" key="4">
    <source>
        <dbReference type="ARBA" id="ARBA00022475"/>
    </source>
</evidence>
<feature type="transmembrane region" description="Helical" evidence="10">
    <location>
        <begin position="152"/>
        <end position="175"/>
    </location>
</feature>
<dbReference type="CDD" id="cd06225">
    <property type="entry name" value="HAMP"/>
    <property type="match status" value="1"/>
</dbReference>
<dbReference type="AlphaFoldDB" id="A0A2W5NV71"/>
<dbReference type="Proteomes" id="UP000249082">
    <property type="component" value="Unassembled WGS sequence"/>
</dbReference>
<dbReference type="InterPro" id="IPR050980">
    <property type="entry name" value="2C_sensor_his_kinase"/>
</dbReference>
<dbReference type="PROSITE" id="PS50109">
    <property type="entry name" value="HIS_KIN"/>
    <property type="match status" value="1"/>
</dbReference>
<keyword evidence="10" id="KW-0812">Transmembrane</keyword>
<evidence type="ECO:0000256" key="7">
    <source>
        <dbReference type="ARBA" id="ARBA00022741"/>
    </source>
</evidence>
<evidence type="ECO:0000256" key="10">
    <source>
        <dbReference type="SAM" id="Phobius"/>
    </source>
</evidence>
<keyword evidence="8 13" id="KW-0418">Kinase</keyword>
<keyword evidence="10" id="KW-0472">Membrane</keyword>
<dbReference type="PROSITE" id="PS50885">
    <property type="entry name" value="HAMP"/>
    <property type="match status" value="1"/>
</dbReference>
<keyword evidence="10" id="KW-1133">Transmembrane helix</keyword>
<dbReference type="EC" id="2.7.13.3" evidence="3"/>
<gene>
    <name evidence="13" type="ORF">DI555_06390</name>
</gene>
<dbReference type="InterPro" id="IPR036890">
    <property type="entry name" value="HATPase_C_sf"/>
</dbReference>
<dbReference type="PRINTS" id="PR00344">
    <property type="entry name" value="BCTRLSENSOR"/>
</dbReference>
<comment type="catalytic activity">
    <reaction evidence="1">
        <text>ATP + protein L-histidine = ADP + protein N-phospho-L-histidine.</text>
        <dbReference type="EC" id="2.7.13.3"/>
    </reaction>
</comment>
<dbReference type="SMART" id="SM00387">
    <property type="entry name" value="HATPase_c"/>
    <property type="match status" value="1"/>
</dbReference>
<evidence type="ECO:0000256" key="2">
    <source>
        <dbReference type="ARBA" id="ARBA00004651"/>
    </source>
</evidence>
<dbReference type="GO" id="GO:0005524">
    <property type="term" value="F:ATP binding"/>
    <property type="evidence" value="ECO:0007669"/>
    <property type="project" value="UniProtKB-KW"/>
</dbReference>
<dbReference type="SUPFAM" id="SSF47384">
    <property type="entry name" value="Homodimeric domain of signal transducing histidine kinase"/>
    <property type="match status" value="1"/>
</dbReference>
<dbReference type="Gene3D" id="3.30.565.10">
    <property type="entry name" value="Histidine kinase-like ATPase, C-terminal domain"/>
    <property type="match status" value="1"/>
</dbReference>
<dbReference type="SMART" id="SM00388">
    <property type="entry name" value="HisKA"/>
    <property type="match status" value="1"/>
</dbReference>
<dbReference type="Pfam" id="PF00672">
    <property type="entry name" value="HAMP"/>
    <property type="match status" value="1"/>
</dbReference>